<name>A0A9D2N9V6_9FIRM</name>
<reference evidence="1" key="1">
    <citation type="journal article" date="2021" name="PeerJ">
        <title>Extensive microbial diversity within the chicken gut microbiome revealed by metagenomics and culture.</title>
        <authorList>
            <person name="Gilroy R."/>
            <person name="Ravi A."/>
            <person name="Getino M."/>
            <person name="Pursley I."/>
            <person name="Horton D.L."/>
            <person name="Alikhan N.F."/>
            <person name="Baker D."/>
            <person name="Gharbi K."/>
            <person name="Hall N."/>
            <person name="Watson M."/>
            <person name="Adriaenssens E.M."/>
            <person name="Foster-Nyarko E."/>
            <person name="Jarju S."/>
            <person name="Secka A."/>
            <person name="Antonio M."/>
            <person name="Oren A."/>
            <person name="Chaudhuri R.R."/>
            <person name="La Ragione R."/>
            <person name="Hildebrand F."/>
            <person name="Pallen M.J."/>
        </authorList>
    </citation>
    <scope>NUCLEOTIDE SEQUENCE</scope>
    <source>
        <strain evidence="1">ChiSxjej6B18-287</strain>
    </source>
</reference>
<accession>A0A9D2N9V6</accession>
<dbReference type="Proteomes" id="UP000823893">
    <property type="component" value="Unassembled WGS sequence"/>
</dbReference>
<dbReference type="EMBL" id="DWWV01000204">
    <property type="protein sequence ID" value="HJC12063.1"/>
    <property type="molecule type" value="Genomic_DNA"/>
</dbReference>
<organism evidence="1 2">
    <name type="scientific">Candidatus Blautia merdigallinarum</name>
    <dbReference type="NCBI Taxonomy" id="2838495"/>
    <lineage>
        <taxon>Bacteria</taxon>
        <taxon>Bacillati</taxon>
        <taxon>Bacillota</taxon>
        <taxon>Clostridia</taxon>
        <taxon>Lachnospirales</taxon>
        <taxon>Lachnospiraceae</taxon>
        <taxon>Blautia</taxon>
    </lineage>
</organism>
<gene>
    <name evidence="1" type="ORF">H9935_14935</name>
</gene>
<evidence type="ECO:0000313" key="2">
    <source>
        <dbReference type="Proteomes" id="UP000823893"/>
    </source>
</evidence>
<sequence length="129" mass="15378">MVKLLAKKYNGIACEENYHDKLLPELNKEEFPCLTYTRDLTDWHDFIRRTPEAYEAWIDGVSKECETLELKILSDMSQEKKPIFVDTNISLETLRTIVDHHHVLIMLADPQISVQRFFERSDREKQFLY</sequence>
<reference evidence="1" key="2">
    <citation type="submission" date="2021-04" db="EMBL/GenBank/DDBJ databases">
        <authorList>
            <person name="Gilroy R."/>
        </authorList>
    </citation>
    <scope>NUCLEOTIDE SEQUENCE</scope>
    <source>
        <strain evidence="1">ChiSxjej6B18-287</strain>
    </source>
</reference>
<proteinExistence type="predicted"/>
<comment type="caution">
    <text evidence="1">The sequence shown here is derived from an EMBL/GenBank/DDBJ whole genome shotgun (WGS) entry which is preliminary data.</text>
</comment>
<dbReference type="AlphaFoldDB" id="A0A9D2N9V6"/>
<protein>
    <submittedName>
        <fullName evidence="1">Uncharacterized protein</fullName>
    </submittedName>
</protein>
<evidence type="ECO:0000313" key="1">
    <source>
        <dbReference type="EMBL" id="HJC12063.1"/>
    </source>
</evidence>